<dbReference type="AlphaFoldDB" id="A0A930G0M2"/>
<evidence type="ECO:0000313" key="4">
    <source>
        <dbReference type="Proteomes" id="UP000718593"/>
    </source>
</evidence>
<organism evidence="3 4">
    <name type="scientific">Dechloromonas agitata</name>
    <dbReference type="NCBI Taxonomy" id="73030"/>
    <lineage>
        <taxon>Bacteria</taxon>
        <taxon>Pseudomonadati</taxon>
        <taxon>Pseudomonadota</taxon>
        <taxon>Betaproteobacteria</taxon>
        <taxon>Rhodocyclales</taxon>
        <taxon>Azonexaceae</taxon>
        <taxon>Dechloromonas</taxon>
    </lineage>
</organism>
<accession>A0A930G0M2</accession>
<protein>
    <submittedName>
        <fullName evidence="3">Glycosyltransferase</fullName>
    </submittedName>
</protein>
<proteinExistence type="predicted"/>
<dbReference type="EMBL" id="JABZMI010000022">
    <property type="protein sequence ID" value="MBF1163893.1"/>
    <property type="molecule type" value="Genomic_DNA"/>
</dbReference>
<dbReference type="PANTHER" id="PTHR45947">
    <property type="entry name" value="SULFOQUINOVOSYL TRANSFERASE SQD2"/>
    <property type="match status" value="1"/>
</dbReference>
<evidence type="ECO:0000313" key="3">
    <source>
        <dbReference type="EMBL" id="MBF1163893.1"/>
    </source>
</evidence>
<dbReference type="InterPro" id="IPR001296">
    <property type="entry name" value="Glyco_trans_1"/>
</dbReference>
<feature type="domain" description="Glycosyltransferase subfamily 4-like N-terminal" evidence="2">
    <location>
        <begin position="54"/>
        <end position="206"/>
    </location>
</feature>
<feature type="domain" description="Glycosyl transferase family 1" evidence="1">
    <location>
        <begin position="219"/>
        <end position="372"/>
    </location>
</feature>
<dbReference type="PANTHER" id="PTHR45947:SF3">
    <property type="entry name" value="SULFOQUINOVOSYL TRANSFERASE SQD2"/>
    <property type="match status" value="1"/>
</dbReference>
<name>A0A930G0M2_9RHOO</name>
<evidence type="ECO:0000259" key="2">
    <source>
        <dbReference type="Pfam" id="PF13439"/>
    </source>
</evidence>
<dbReference type="InterPro" id="IPR050194">
    <property type="entry name" value="Glycosyltransferase_grp1"/>
</dbReference>
<dbReference type="SUPFAM" id="SSF53756">
    <property type="entry name" value="UDP-Glycosyltransferase/glycogen phosphorylase"/>
    <property type="match status" value="1"/>
</dbReference>
<reference evidence="3" key="1">
    <citation type="submission" date="2020-04" db="EMBL/GenBank/DDBJ databases">
        <title>Deep metagenomics examines the oral microbiome during advanced dental caries in children, revealing novel taxa and co-occurrences with host molecules.</title>
        <authorList>
            <person name="Baker J.L."/>
            <person name="Morton J.T."/>
            <person name="Dinis M."/>
            <person name="Alvarez R."/>
            <person name="Tran N.C."/>
            <person name="Knight R."/>
            <person name="Edlund A."/>
        </authorList>
    </citation>
    <scope>NUCLEOTIDE SEQUENCE</scope>
    <source>
        <strain evidence="3">JCVI_32_bin.24</strain>
    </source>
</reference>
<dbReference type="Gene3D" id="3.40.50.2000">
    <property type="entry name" value="Glycogen Phosphorylase B"/>
    <property type="match status" value="2"/>
</dbReference>
<evidence type="ECO:0000259" key="1">
    <source>
        <dbReference type="Pfam" id="PF00534"/>
    </source>
</evidence>
<dbReference type="CDD" id="cd03811">
    <property type="entry name" value="GT4_GT28_WabH-like"/>
    <property type="match status" value="1"/>
</dbReference>
<dbReference type="Pfam" id="PF00534">
    <property type="entry name" value="Glycos_transf_1"/>
    <property type="match status" value="1"/>
</dbReference>
<dbReference type="Proteomes" id="UP000718593">
    <property type="component" value="Unassembled WGS sequence"/>
</dbReference>
<sequence length="399" mass="44994">MSTTIRVLLLDTGNEWGGGTNSMFELLKRIDRTRFDVTCCFYKDYKKGQGGRLLSEELADIGIQLIVLRQRKQPMWAKLAKELIRGLFAWSKCLKSQWVFAVEMRWRIKPQAELLQQVLVNGGFDLLYMNNQPASNLEGYLAARTIKIRVVQHARIDIELNGFEVDIVNKSVDKIICNSEGLARSYISQGISNSKVSVVYNGIDTNLPLPEKHEFVRGEHAFILGTVGSLLSRKCVDHLVLALAKLRNEHNLKAHLIVVGEGPEKEHLVRLAKNYLVDTHVSWVGFSQNPLKWIQLFDVFVLASRKEAFGRVLIEAMLCSIPVVSSDVMGPKEVIENQVTGFLYPFGDIDCLALLLATLYSNPPLRHQMGRSGLIRVRKMFSIEAYVAGVVQVLDEVVQ</sequence>
<dbReference type="GO" id="GO:0016757">
    <property type="term" value="F:glycosyltransferase activity"/>
    <property type="evidence" value="ECO:0007669"/>
    <property type="project" value="InterPro"/>
</dbReference>
<comment type="caution">
    <text evidence="3">The sequence shown here is derived from an EMBL/GenBank/DDBJ whole genome shotgun (WGS) entry which is preliminary data.</text>
</comment>
<gene>
    <name evidence="3" type="ORF">HXL68_02525</name>
</gene>
<dbReference type="Pfam" id="PF13439">
    <property type="entry name" value="Glyco_transf_4"/>
    <property type="match status" value="1"/>
</dbReference>
<dbReference type="InterPro" id="IPR028098">
    <property type="entry name" value="Glyco_trans_4-like_N"/>
</dbReference>